<proteinExistence type="inferred from homology"/>
<dbReference type="GO" id="GO:0000166">
    <property type="term" value="F:nucleotide binding"/>
    <property type="evidence" value="ECO:0007669"/>
    <property type="project" value="UniProtKB-KW"/>
</dbReference>
<dbReference type="RefSeq" id="XP_006834794.1">
    <property type="nucleotide sequence ID" value="XM_006834731.1"/>
</dbReference>
<dbReference type="PANTHER" id="PTHR12486:SF5">
    <property type="entry name" value="ADENOSINE 5'-MONOPHOSPHORAMIDASE HINT3"/>
    <property type="match status" value="1"/>
</dbReference>
<keyword evidence="2" id="KW-0378">Hydrolase</keyword>
<keyword evidence="1" id="KW-0547">Nucleotide-binding</keyword>
<dbReference type="CTD" id="135114"/>
<accession>A0A9B0T9Q8</accession>
<dbReference type="Proteomes" id="UP000504623">
    <property type="component" value="Unplaced"/>
</dbReference>
<gene>
    <name evidence="7" type="primary">HINT3</name>
</gene>
<dbReference type="GeneID" id="102813877"/>
<dbReference type="SUPFAM" id="SSF54197">
    <property type="entry name" value="HIT-like"/>
    <property type="match status" value="1"/>
</dbReference>
<evidence type="ECO:0000256" key="5">
    <source>
        <dbReference type="SAM" id="MobiDB-lite"/>
    </source>
</evidence>
<feature type="compositionally biased region" description="Basic and acidic residues" evidence="5">
    <location>
        <begin position="1"/>
        <end position="16"/>
    </location>
</feature>
<sequence length="127" mass="14270">MAEEQKCRSAEPDPNRKTVATAEPTRPPAQTSEIAAESSEPEDYDSKCVFCRIARGQEPSTELLHCEVGCDAWPGMGFHMPPFCSISHLHLHVIAPVNQLAFFSKLIYRANSYWFITADCLIEKLRT</sequence>
<feature type="region of interest" description="Disordered" evidence="5">
    <location>
        <begin position="1"/>
        <end position="44"/>
    </location>
</feature>
<organism evidence="6 7">
    <name type="scientific">Chrysochloris asiatica</name>
    <name type="common">Cape golden mole</name>
    <dbReference type="NCBI Taxonomy" id="185453"/>
    <lineage>
        <taxon>Eukaryota</taxon>
        <taxon>Metazoa</taxon>
        <taxon>Chordata</taxon>
        <taxon>Craniata</taxon>
        <taxon>Vertebrata</taxon>
        <taxon>Euteleostomi</taxon>
        <taxon>Mammalia</taxon>
        <taxon>Eutheria</taxon>
        <taxon>Afrotheria</taxon>
        <taxon>Chrysochloridae</taxon>
        <taxon>Chrysochlorinae</taxon>
        <taxon>Chrysochloris</taxon>
    </lineage>
</organism>
<comment type="similarity">
    <text evidence="4">Belongs to the HINT family.</text>
</comment>
<dbReference type="InterPro" id="IPR036265">
    <property type="entry name" value="HIT-like_sf"/>
</dbReference>
<keyword evidence="6" id="KW-1185">Reference proteome</keyword>
<comment type="catalytic activity">
    <reaction evidence="3">
        <text>adenosine 5'-phosphoramidate + H2O = NH4(+) + AMP</text>
        <dbReference type="Rhea" id="RHEA:67916"/>
        <dbReference type="ChEBI" id="CHEBI:15377"/>
        <dbReference type="ChEBI" id="CHEBI:28938"/>
        <dbReference type="ChEBI" id="CHEBI:57890"/>
        <dbReference type="ChEBI" id="CHEBI:456215"/>
    </reaction>
</comment>
<dbReference type="OrthoDB" id="1915375at2759"/>
<evidence type="ECO:0000256" key="2">
    <source>
        <dbReference type="ARBA" id="ARBA00022801"/>
    </source>
</evidence>
<evidence type="ECO:0000313" key="7">
    <source>
        <dbReference type="RefSeq" id="XP_006834794.1"/>
    </source>
</evidence>
<name>A0A9B0T9Q8_CHRAS</name>
<dbReference type="GO" id="GO:0016787">
    <property type="term" value="F:hydrolase activity"/>
    <property type="evidence" value="ECO:0007669"/>
    <property type="project" value="UniProtKB-KW"/>
</dbReference>
<evidence type="ECO:0000313" key="6">
    <source>
        <dbReference type="Proteomes" id="UP000504623"/>
    </source>
</evidence>
<evidence type="ECO:0000256" key="3">
    <source>
        <dbReference type="ARBA" id="ARBA00024472"/>
    </source>
</evidence>
<evidence type="ECO:0000256" key="4">
    <source>
        <dbReference type="ARBA" id="ARBA00025764"/>
    </source>
</evidence>
<protein>
    <submittedName>
        <fullName evidence="7">Histidine triad nucleotide-binding protein 3</fullName>
    </submittedName>
</protein>
<reference evidence="7" key="1">
    <citation type="submission" date="2025-08" db="UniProtKB">
        <authorList>
            <consortium name="RefSeq"/>
        </authorList>
    </citation>
    <scope>IDENTIFICATION</scope>
    <source>
        <tissue evidence="7">Spleen</tissue>
    </source>
</reference>
<evidence type="ECO:0000256" key="1">
    <source>
        <dbReference type="ARBA" id="ARBA00022741"/>
    </source>
</evidence>
<dbReference type="AlphaFoldDB" id="A0A9B0T9Q8"/>
<dbReference type="PANTHER" id="PTHR12486">
    <property type="entry name" value="APRATAXIN-RELATED"/>
    <property type="match status" value="1"/>
</dbReference>